<reference evidence="1 2" key="1">
    <citation type="submission" date="2017-11" db="EMBL/GenBank/DDBJ databases">
        <title>Bacillus camelliae sp. nov., isolated from pu'er tea.</title>
        <authorList>
            <person name="Niu L."/>
        </authorList>
    </citation>
    <scope>NUCLEOTIDE SEQUENCE [LARGE SCALE GENOMIC DNA]</scope>
    <source>
        <strain evidence="1 2">7578-1</strain>
    </source>
</reference>
<protein>
    <recommendedName>
        <fullName evidence="3">DUF3139 domain-containing protein</fullName>
    </recommendedName>
</protein>
<dbReference type="InterPro" id="IPR021486">
    <property type="entry name" value="DUF3139"/>
</dbReference>
<dbReference type="RefSeq" id="WP_101354208.1">
    <property type="nucleotide sequence ID" value="NZ_PIQO01000006.1"/>
</dbReference>
<proteinExistence type="predicted"/>
<dbReference type="Pfam" id="PF11337">
    <property type="entry name" value="DUF3139"/>
    <property type="match status" value="1"/>
</dbReference>
<organism evidence="1 2">
    <name type="scientific">Heyndrickxia camelliae</name>
    <dbReference type="NCBI Taxonomy" id="1707093"/>
    <lineage>
        <taxon>Bacteria</taxon>
        <taxon>Bacillati</taxon>
        <taxon>Bacillota</taxon>
        <taxon>Bacilli</taxon>
        <taxon>Bacillales</taxon>
        <taxon>Bacillaceae</taxon>
        <taxon>Heyndrickxia</taxon>
    </lineage>
</organism>
<evidence type="ECO:0000313" key="1">
    <source>
        <dbReference type="EMBL" id="PKR85232.1"/>
    </source>
</evidence>
<evidence type="ECO:0000313" key="2">
    <source>
        <dbReference type="Proteomes" id="UP000233440"/>
    </source>
</evidence>
<evidence type="ECO:0008006" key="3">
    <source>
        <dbReference type="Google" id="ProtNLM"/>
    </source>
</evidence>
<name>A0A2N3LKQ8_9BACI</name>
<dbReference type="AlphaFoldDB" id="A0A2N3LKQ8"/>
<accession>A0A2N3LKQ8</accession>
<dbReference type="Proteomes" id="UP000233440">
    <property type="component" value="Unassembled WGS sequence"/>
</dbReference>
<keyword evidence="2" id="KW-1185">Reference proteome</keyword>
<dbReference type="EMBL" id="PIQO01000006">
    <property type="protein sequence ID" value="PKR85232.1"/>
    <property type="molecule type" value="Genomic_DNA"/>
</dbReference>
<gene>
    <name evidence="1" type="ORF">CWO92_10800</name>
</gene>
<sequence length="112" mass="12933">MKKIIGVLVLLICIIGISSGVFYYINSKEDAKQMAYGKEIRPEVLTYLKKEGYDSSDIVKSEIQIDKKMNDKHAVRIAIIFADDKNHVYYYFKDKKGNIYQNGATGEKHYEE</sequence>
<comment type="caution">
    <text evidence="1">The sequence shown here is derived from an EMBL/GenBank/DDBJ whole genome shotgun (WGS) entry which is preliminary data.</text>
</comment>